<keyword evidence="4 7" id="KW-1133">Transmembrane helix</keyword>
<feature type="transmembrane region" description="Helical" evidence="7">
    <location>
        <begin position="190"/>
        <end position="210"/>
    </location>
</feature>
<dbReference type="Proteomes" id="UP001213681">
    <property type="component" value="Unassembled WGS sequence"/>
</dbReference>
<keyword evidence="10" id="KW-1185">Reference proteome</keyword>
<sequence length="554" mass="62421">MGSLEEERTHSTAHHSVDYETKDVSLPDGKADAAFEFLRDEDIAIAVEINEKALVRKIDWMIMPLMWAAYNLQYLDKVLINYASVMGLLSDTNMRTNQFSNLTLAFYVTYLFFELPTGYFMQRLPTAKYLGFNVMLWGLMTTLNCSAKNFGGLMTLRVLLGCFESAIAPALILITSMWYKRNEQPTRMGIWYIGTGTASIMGALVSYGLLFYTSDRFKPWQIMFLIFGLITIAVGACIVIFLPDNPMTSRLTHAEKVLAIERLRENRTGIENKHFKWCQFIEVFKDPQTYLIAIVVTAMDVPNAAVSSFTSLIIKNIGFTTKETELLNIPNGVVSIISIWVVTYLAARYDQRCLCVVLALVGGLLGSCLLAFSHKDMKAAQLAGNYLTQITGSALPLMYAIGGANVAGHTKKITMNAILLMSFCLGNILGPLTFRTQDEPDYIPAKIALVATISVAIIFVMILRGYYGWENRRRDRRHEGEAHVQNSEFLDLTDRENPEFRVSRSCLLQFFNNGCVADCSYSTSYRVIVHQPQTREMISTLYNLEPGEEMPVHM</sequence>
<dbReference type="PANTHER" id="PTHR43791">
    <property type="entry name" value="PERMEASE-RELATED"/>
    <property type="match status" value="1"/>
</dbReference>
<protein>
    <recommendedName>
        <fullName evidence="8">Major facilitator superfamily (MFS) profile domain-containing protein</fullName>
    </recommendedName>
</protein>
<dbReference type="PANTHER" id="PTHR43791:SF40">
    <property type="entry name" value="THIAMINE PATHWAY TRANSPORTER THI73"/>
    <property type="match status" value="1"/>
</dbReference>
<evidence type="ECO:0000256" key="5">
    <source>
        <dbReference type="ARBA" id="ARBA00023136"/>
    </source>
</evidence>
<feature type="transmembrane region" description="Helical" evidence="7">
    <location>
        <begin position="386"/>
        <end position="406"/>
    </location>
</feature>
<feature type="transmembrane region" description="Helical" evidence="7">
    <location>
        <begin position="104"/>
        <end position="121"/>
    </location>
</feature>
<name>A0AAD6G026_9EURO</name>
<dbReference type="GO" id="GO:0016020">
    <property type="term" value="C:membrane"/>
    <property type="evidence" value="ECO:0007669"/>
    <property type="project" value="UniProtKB-SubCell"/>
</dbReference>
<dbReference type="Pfam" id="PF07690">
    <property type="entry name" value="MFS_1"/>
    <property type="match status" value="1"/>
</dbReference>
<comment type="caution">
    <text evidence="9">The sequence shown here is derived from an EMBL/GenBank/DDBJ whole genome shotgun (WGS) entry which is preliminary data.</text>
</comment>
<dbReference type="InterPro" id="IPR036259">
    <property type="entry name" value="MFS_trans_sf"/>
</dbReference>
<evidence type="ECO:0000313" key="9">
    <source>
        <dbReference type="EMBL" id="KAJ5439212.1"/>
    </source>
</evidence>
<evidence type="ECO:0000256" key="3">
    <source>
        <dbReference type="ARBA" id="ARBA00022692"/>
    </source>
</evidence>
<keyword evidence="2" id="KW-0813">Transport</keyword>
<accession>A0AAD6G026</accession>
<reference evidence="9" key="2">
    <citation type="journal article" date="2023" name="IMA Fungus">
        <title>Comparative genomic study of the Penicillium genus elucidates a diverse pangenome and 15 lateral gene transfer events.</title>
        <authorList>
            <person name="Petersen C."/>
            <person name="Sorensen T."/>
            <person name="Nielsen M.R."/>
            <person name="Sondergaard T.E."/>
            <person name="Sorensen J.L."/>
            <person name="Fitzpatrick D.A."/>
            <person name="Frisvad J.C."/>
            <person name="Nielsen K.L."/>
        </authorList>
    </citation>
    <scope>NUCLEOTIDE SEQUENCE</scope>
    <source>
        <strain evidence="9">IBT 16125</strain>
    </source>
</reference>
<proteinExistence type="inferred from homology"/>
<evidence type="ECO:0000259" key="8">
    <source>
        <dbReference type="PROSITE" id="PS50850"/>
    </source>
</evidence>
<dbReference type="EMBL" id="JAPVEA010000008">
    <property type="protein sequence ID" value="KAJ5439212.1"/>
    <property type="molecule type" value="Genomic_DNA"/>
</dbReference>
<feature type="transmembrane region" description="Helical" evidence="7">
    <location>
        <begin position="446"/>
        <end position="467"/>
    </location>
</feature>
<feature type="transmembrane region" description="Helical" evidence="7">
    <location>
        <begin position="222"/>
        <end position="242"/>
    </location>
</feature>
<keyword evidence="5 7" id="KW-0472">Membrane</keyword>
<feature type="transmembrane region" description="Helical" evidence="7">
    <location>
        <begin position="413"/>
        <end position="434"/>
    </location>
</feature>
<dbReference type="FunFam" id="1.20.1250.20:FF:000064">
    <property type="entry name" value="MFS allantoate transporter"/>
    <property type="match status" value="1"/>
</dbReference>
<evidence type="ECO:0000256" key="6">
    <source>
        <dbReference type="ARBA" id="ARBA00037968"/>
    </source>
</evidence>
<dbReference type="InterPro" id="IPR020846">
    <property type="entry name" value="MFS_dom"/>
</dbReference>
<reference evidence="9" key="1">
    <citation type="submission" date="2022-12" db="EMBL/GenBank/DDBJ databases">
        <authorList>
            <person name="Petersen C."/>
        </authorList>
    </citation>
    <scope>NUCLEOTIDE SEQUENCE</scope>
    <source>
        <strain evidence="9">IBT 16125</strain>
    </source>
</reference>
<dbReference type="Gene3D" id="1.20.1250.20">
    <property type="entry name" value="MFS general substrate transporter like domains"/>
    <property type="match status" value="2"/>
</dbReference>
<evidence type="ECO:0000256" key="7">
    <source>
        <dbReference type="SAM" id="Phobius"/>
    </source>
</evidence>
<dbReference type="InterPro" id="IPR011701">
    <property type="entry name" value="MFS"/>
</dbReference>
<gene>
    <name evidence="9" type="ORF">N7458_010210</name>
</gene>
<comment type="subcellular location">
    <subcellularLocation>
        <location evidence="1">Membrane</location>
        <topology evidence="1">Multi-pass membrane protein</topology>
    </subcellularLocation>
</comment>
<feature type="domain" description="Major facilitator superfamily (MFS) profile" evidence="8">
    <location>
        <begin position="62"/>
        <end position="468"/>
    </location>
</feature>
<organism evidence="9 10">
    <name type="scientific">Penicillium daleae</name>
    <dbReference type="NCBI Taxonomy" id="63821"/>
    <lineage>
        <taxon>Eukaryota</taxon>
        <taxon>Fungi</taxon>
        <taxon>Dikarya</taxon>
        <taxon>Ascomycota</taxon>
        <taxon>Pezizomycotina</taxon>
        <taxon>Eurotiomycetes</taxon>
        <taxon>Eurotiomycetidae</taxon>
        <taxon>Eurotiales</taxon>
        <taxon>Aspergillaceae</taxon>
        <taxon>Penicillium</taxon>
    </lineage>
</organism>
<dbReference type="GO" id="GO:0022857">
    <property type="term" value="F:transmembrane transporter activity"/>
    <property type="evidence" value="ECO:0007669"/>
    <property type="project" value="InterPro"/>
</dbReference>
<dbReference type="AlphaFoldDB" id="A0AAD6G026"/>
<keyword evidence="3 7" id="KW-0812">Transmembrane</keyword>
<dbReference type="PROSITE" id="PS50850">
    <property type="entry name" value="MFS"/>
    <property type="match status" value="1"/>
</dbReference>
<dbReference type="GeneID" id="81603835"/>
<dbReference type="RefSeq" id="XP_056762441.1">
    <property type="nucleotide sequence ID" value="XM_056913592.1"/>
</dbReference>
<evidence type="ECO:0000313" key="10">
    <source>
        <dbReference type="Proteomes" id="UP001213681"/>
    </source>
</evidence>
<feature type="transmembrane region" description="Helical" evidence="7">
    <location>
        <begin position="354"/>
        <end position="374"/>
    </location>
</feature>
<feature type="transmembrane region" description="Helical" evidence="7">
    <location>
        <begin position="158"/>
        <end position="178"/>
    </location>
</feature>
<evidence type="ECO:0000256" key="4">
    <source>
        <dbReference type="ARBA" id="ARBA00022989"/>
    </source>
</evidence>
<comment type="similarity">
    <text evidence="6">Belongs to the major facilitator superfamily. Allantoate permease family.</text>
</comment>
<dbReference type="CDD" id="cd17327">
    <property type="entry name" value="MFS_FEN2_like"/>
    <property type="match status" value="1"/>
</dbReference>
<dbReference type="SUPFAM" id="SSF103473">
    <property type="entry name" value="MFS general substrate transporter"/>
    <property type="match status" value="1"/>
</dbReference>
<feature type="transmembrane region" description="Helical" evidence="7">
    <location>
        <begin position="329"/>
        <end position="347"/>
    </location>
</feature>
<evidence type="ECO:0000256" key="1">
    <source>
        <dbReference type="ARBA" id="ARBA00004141"/>
    </source>
</evidence>
<evidence type="ECO:0000256" key="2">
    <source>
        <dbReference type="ARBA" id="ARBA00022448"/>
    </source>
</evidence>